<keyword evidence="3" id="KW-1185">Reference proteome</keyword>
<sequence>MVILSNNLGEVITASTKIKLVFPLWTSVQEPLFDPHIAKLEIRGRVGVIKEVAQPLDGKRKPRFALSGAHFVCSEPDVCQAKVPIADKDVESSDSEFEVEERYGLYPRESGVGGAKGPLGSPLGASVAEEACQGRAHTPDMDDDIPLFRIAMNLERREKSLCQCLACGGIAGDTNLLIRPEGQGSARPTFPLPTSRGTDMASRLRDLSREPSSEASSCPRAKVTQITRSSDVAGSSLPLPPLGKASPGQPMIIDPPLRGTPPPR</sequence>
<dbReference type="Gramene" id="evm.model.09.849">
    <property type="protein sequence ID" value="cds.evm.model.09.849"/>
    <property type="gene ID" value="evm.TU.09.849"/>
</dbReference>
<feature type="compositionally biased region" description="Polar residues" evidence="1">
    <location>
        <begin position="224"/>
        <end position="233"/>
    </location>
</feature>
<organism evidence="2 3">
    <name type="scientific">Cannabis sativa</name>
    <name type="common">Hemp</name>
    <name type="synonym">Marijuana</name>
    <dbReference type="NCBI Taxonomy" id="3483"/>
    <lineage>
        <taxon>Eukaryota</taxon>
        <taxon>Viridiplantae</taxon>
        <taxon>Streptophyta</taxon>
        <taxon>Embryophyta</taxon>
        <taxon>Tracheophyta</taxon>
        <taxon>Spermatophyta</taxon>
        <taxon>Magnoliopsida</taxon>
        <taxon>eudicotyledons</taxon>
        <taxon>Gunneridae</taxon>
        <taxon>Pentapetalae</taxon>
        <taxon>rosids</taxon>
        <taxon>fabids</taxon>
        <taxon>Rosales</taxon>
        <taxon>Cannabaceae</taxon>
        <taxon>Cannabis</taxon>
    </lineage>
</organism>
<dbReference type="Proteomes" id="UP000596661">
    <property type="component" value="Chromosome 9"/>
</dbReference>
<dbReference type="EMBL" id="UZAU01000740">
    <property type="status" value="NOT_ANNOTATED_CDS"/>
    <property type="molecule type" value="Genomic_DNA"/>
</dbReference>
<evidence type="ECO:0000256" key="1">
    <source>
        <dbReference type="SAM" id="MobiDB-lite"/>
    </source>
</evidence>
<reference evidence="2" key="1">
    <citation type="submission" date="2018-11" db="EMBL/GenBank/DDBJ databases">
        <authorList>
            <person name="Grassa J C."/>
        </authorList>
    </citation>
    <scope>NUCLEOTIDE SEQUENCE [LARGE SCALE GENOMIC DNA]</scope>
</reference>
<name>A0A803QHK0_CANSA</name>
<dbReference type="AlphaFoldDB" id="A0A803QHK0"/>
<protein>
    <submittedName>
        <fullName evidence="2">Uncharacterized protein</fullName>
    </submittedName>
</protein>
<feature type="compositionally biased region" description="Basic and acidic residues" evidence="1">
    <location>
        <begin position="202"/>
        <end position="212"/>
    </location>
</feature>
<accession>A0A803QHK0</accession>
<feature type="region of interest" description="Disordered" evidence="1">
    <location>
        <begin position="179"/>
        <end position="264"/>
    </location>
</feature>
<evidence type="ECO:0000313" key="2">
    <source>
        <dbReference type="EnsemblPlants" id="cds.evm.model.09.849"/>
    </source>
</evidence>
<evidence type="ECO:0000313" key="3">
    <source>
        <dbReference type="Proteomes" id="UP000596661"/>
    </source>
</evidence>
<proteinExistence type="predicted"/>
<dbReference type="EnsemblPlants" id="evm.model.09.849">
    <property type="protein sequence ID" value="cds.evm.model.09.849"/>
    <property type="gene ID" value="evm.TU.09.849"/>
</dbReference>
<reference evidence="2" key="2">
    <citation type="submission" date="2021-03" db="UniProtKB">
        <authorList>
            <consortium name="EnsemblPlants"/>
        </authorList>
    </citation>
    <scope>IDENTIFICATION</scope>
</reference>